<evidence type="ECO:0000313" key="3">
    <source>
        <dbReference type="Proteomes" id="UP000197424"/>
    </source>
</evidence>
<dbReference type="EMBL" id="CP022115">
    <property type="protein sequence ID" value="ASJ23332.1"/>
    <property type="molecule type" value="Genomic_DNA"/>
</dbReference>
<accession>A0A248LFD1</accession>
<dbReference type="AlphaFoldDB" id="A0A248LFD1"/>
<name>A0A248LFD1_9NEIS</name>
<dbReference type="RefSeq" id="WP_088860037.1">
    <property type="nucleotide sequence ID" value="NZ_CP022115.1"/>
</dbReference>
<reference evidence="3" key="2">
    <citation type="submission" date="2017-06" db="EMBL/GenBank/DDBJ databases">
        <title>Whole genome sequence of Laribacter hongkongensis LHGZ1.</title>
        <authorList>
            <person name="Chen D."/>
            <person name="Wu H."/>
            <person name="Chen J."/>
        </authorList>
    </citation>
    <scope>NUCLEOTIDE SEQUENCE [LARGE SCALE GENOMIC DNA]</scope>
    <source>
        <strain evidence="3">LHGZ1</strain>
    </source>
</reference>
<dbReference type="PANTHER" id="PTHR38693">
    <property type="entry name" value="UBIQUINONE BIOSYNTHESIS PROTEIN UBIJ"/>
    <property type="match status" value="1"/>
</dbReference>
<dbReference type="GO" id="GO:0006744">
    <property type="term" value="P:ubiquinone biosynthetic process"/>
    <property type="evidence" value="ECO:0007669"/>
    <property type="project" value="InterPro"/>
</dbReference>
<dbReference type="InterPro" id="IPR038989">
    <property type="entry name" value="UbiJ"/>
</dbReference>
<reference evidence="2 4" key="4">
    <citation type="submission" date="2021-10" db="EMBL/GenBank/DDBJ databases">
        <title>Whole-genome sequencing analysis of Laribacter hongkongensis: virulence gene profiles, carbohydrate-active enzyme prediction, and antimicrobial resistance characterization.</title>
        <authorList>
            <person name="Yuan P."/>
            <person name="Zhan Y."/>
            <person name="Chen D."/>
        </authorList>
    </citation>
    <scope>NUCLEOTIDE SEQUENCE [LARGE SCALE GENOMIC DNA]</scope>
    <source>
        <strain evidence="2 4">W67</strain>
    </source>
</reference>
<evidence type="ECO:0000313" key="2">
    <source>
        <dbReference type="EMBL" id="MCG9025832.1"/>
    </source>
</evidence>
<dbReference type="OrthoDB" id="8525483at2"/>
<reference evidence="1" key="1">
    <citation type="journal article" date="2017" name="J. Antimicrob. Chemother.">
        <title>Emergence and genomic analysis of MDR Laribacter hongkongensis strain HLGZ1 from Guangzhou, China.</title>
        <authorList>
            <person name="Wu H.K."/>
            <person name="Chen J.H."/>
            <person name="Yang L."/>
            <person name="Li A.R."/>
            <person name="Su D.H."/>
            <person name="Lin Y.P."/>
            <person name="Chen D.Q."/>
        </authorList>
    </citation>
    <scope>NUCLEOTIDE SEQUENCE</scope>
    <source>
        <strain evidence="1">HLGZ1</strain>
    </source>
</reference>
<evidence type="ECO:0000313" key="1">
    <source>
        <dbReference type="EMBL" id="ASJ23332.1"/>
    </source>
</evidence>
<reference evidence="1" key="3">
    <citation type="submission" date="2017-06" db="EMBL/GenBank/DDBJ databases">
        <authorList>
            <person name="Kim H.J."/>
            <person name="Triplett B.A."/>
        </authorList>
    </citation>
    <scope>NUCLEOTIDE SEQUENCE</scope>
    <source>
        <strain evidence="1">HLGZ1</strain>
    </source>
</reference>
<dbReference type="EMBL" id="JAJAXM010000011">
    <property type="protein sequence ID" value="MCG9025832.1"/>
    <property type="molecule type" value="Genomic_DNA"/>
</dbReference>
<dbReference type="PANTHER" id="PTHR38693:SF1">
    <property type="entry name" value="UBIQUINONE BIOSYNTHESIS ACCESSORY FACTOR UBIJ"/>
    <property type="match status" value="1"/>
</dbReference>
<sequence length="185" mass="20027">MQRPQLALINHLIAQQPELAAEFARLAGRRVRLEGGPLAVTGVIDGQGLWARCAGEPEAVVRIGAGVLVSRVTGREVSSADVSVSGDAELAGELARLAGKLRWDGAEDLSRLVGDMAAERLARSARLALGLKGEIAARLGMSLIEHWREEAPLLARRADVERFCHEVDELRDASARLQKRLERLS</sequence>
<dbReference type="Proteomes" id="UP000197424">
    <property type="component" value="Chromosome"/>
</dbReference>
<protein>
    <submittedName>
        <fullName evidence="1">Sterol-binding protein</fullName>
    </submittedName>
</protein>
<evidence type="ECO:0000313" key="4">
    <source>
        <dbReference type="Proteomes" id="UP001200247"/>
    </source>
</evidence>
<dbReference type="Proteomes" id="UP001200247">
    <property type="component" value="Unassembled WGS sequence"/>
</dbReference>
<organism evidence="1 3">
    <name type="scientific">Laribacter hongkongensis</name>
    <dbReference type="NCBI Taxonomy" id="168471"/>
    <lineage>
        <taxon>Bacteria</taxon>
        <taxon>Pseudomonadati</taxon>
        <taxon>Pseudomonadota</taxon>
        <taxon>Betaproteobacteria</taxon>
        <taxon>Neisseriales</taxon>
        <taxon>Aquaspirillaceae</taxon>
        <taxon>Laribacter</taxon>
    </lineage>
</organism>
<proteinExistence type="predicted"/>
<gene>
    <name evidence="2" type="ORF">LH440_07935</name>
    <name evidence="1" type="ORF">LHGZ1_0501</name>
</gene>